<feature type="coiled-coil region" evidence="1">
    <location>
        <begin position="35"/>
        <end position="72"/>
    </location>
</feature>
<dbReference type="Gene3D" id="3.30.70.60">
    <property type="match status" value="1"/>
</dbReference>
<gene>
    <name evidence="3" type="ORF">UABAM_06043</name>
</gene>
<reference evidence="3 4" key="1">
    <citation type="submission" date="2019-08" db="EMBL/GenBank/DDBJ databases">
        <title>Complete genome sequence of Candidatus Uab amorphum.</title>
        <authorList>
            <person name="Shiratori T."/>
            <person name="Suzuki S."/>
            <person name="Kakizawa Y."/>
            <person name="Ishida K."/>
        </authorList>
    </citation>
    <scope>NUCLEOTIDE SEQUENCE [LARGE SCALE GENOMIC DNA]</scope>
    <source>
        <strain evidence="3 4">SRT547</strain>
    </source>
</reference>
<proteinExistence type="predicted"/>
<keyword evidence="2" id="KW-0472">Membrane</keyword>
<dbReference type="InterPro" id="IPR014717">
    <property type="entry name" value="Transl_elong_EF1B/ribsomal_bS6"/>
</dbReference>
<keyword evidence="1" id="KW-0175">Coiled coil</keyword>
<feature type="transmembrane region" description="Helical" evidence="2">
    <location>
        <begin position="12"/>
        <end position="30"/>
    </location>
</feature>
<evidence type="ECO:0000256" key="1">
    <source>
        <dbReference type="SAM" id="Coils"/>
    </source>
</evidence>
<dbReference type="KEGG" id="uam:UABAM_06043"/>
<keyword evidence="2" id="KW-0812">Transmembrane</keyword>
<dbReference type="EMBL" id="AP019860">
    <property type="protein sequence ID" value="BBM87631.1"/>
    <property type="molecule type" value="Genomic_DNA"/>
</dbReference>
<name>A0A5S9F6R1_UABAM</name>
<dbReference type="AlphaFoldDB" id="A0A5S9F6R1"/>
<keyword evidence="2" id="KW-1133">Transmembrane helix</keyword>
<evidence type="ECO:0000313" key="4">
    <source>
        <dbReference type="Proteomes" id="UP000326354"/>
    </source>
</evidence>
<evidence type="ECO:0000313" key="3">
    <source>
        <dbReference type="EMBL" id="BBM87631.1"/>
    </source>
</evidence>
<keyword evidence="4" id="KW-1185">Reference proteome</keyword>
<accession>A0A5S9F6R1</accession>
<evidence type="ECO:0000256" key="2">
    <source>
        <dbReference type="SAM" id="Phobius"/>
    </source>
</evidence>
<dbReference type="Proteomes" id="UP000326354">
    <property type="component" value="Chromosome"/>
</dbReference>
<organism evidence="3 4">
    <name type="scientific">Uabimicrobium amorphum</name>
    <dbReference type="NCBI Taxonomy" id="2596890"/>
    <lineage>
        <taxon>Bacteria</taxon>
        <taxon>Pseudomonadati</taxon>
        <taxon>Planctomycetota</taxon>
        <taxon>Candidatus Uabimicrobiia</taxon>
        <taxon>Candidatus Uabimicrobiales</taxon>
        <taxon>Candidatus Uabimicrobiaceae</taxon>
        <taxon>Candidatus Uabimicrobium</taxon>
    </lineage>
</organism>
<protein>
    <submittedName>
        <fullName evidence="3">Uncharacterized protein</fullName>
    </submittedName>
</protein>
<sequence>MNKLTEKQMNLAIVGAGVLVAIIFFTMRHFDQEEIVRLANEKKGIDSQVQQLKNKERQIEAKKQELYLMRANTDAVKRLLPQDKKVTEFFELMEQFRLQNEIQAFNKVNKVDPHFEIREDDEEDAGPKPPQVGFRPPVAVPTASNPFVEDGYHVEFKGSFNNLGELISKIESHERFFSVKEIKIEYANGNLEVDLKDQVMKGKVQLVVTTFTFQNPDPTIDEKLAKILDGYEPSTLLKQKVRERREELLKRYVFQWTELELIDDPFYPFRRIEIIVPKPDGLVTGEALDDASAGEIPEKKIEEMYNAVNTLYNDTLKPLSLEGDWTKLEDALKENNMQEQLRRLNLLTFPSEFDADGQKRDKLNKIREDIKVWETYIAEISKEKALQKLIATLSEKVNDVANLYKKARKKGDAPELLNQVVKKHNDIMPEILEHKDKEPQYKVLSSARKKLEFYYKKAKIQLELIERVKKLELTGVIYQPDKKKPSVAFINKKPVRTRNSLPSGFVVKEINNGWVVLDYKGETVPLRMKSLAAKQN</sequence>
<dbReference type="RefSeq" id="WP_151971640.1">
    <property type="nucleotide sequence ID" value="NZ_AP019860.1"/>
</dbReference>